<dbReference type="Gene3D" id="3.30.10.10">
    <property type="entry name" value="Trypsin Inhibitor V, subunit A"/>
    <property type="match status" value="1"/>
</dbReference>
<dbReference type="Proteomes" id="UP001378188">
    <property type="component" value="Unassembled WGS sequence"/>
</dbReference>
<evidence type="ECO:0000256" key="1">
    <source>
        <dbReference type="SAM" id="MobiDB-lite"/>
    </source>
</evidence>
<feature type="compositionally biased region" description="Low complexity" evidence="1">
    <location>
        <begin position="33"/>
        <end position="45"/>
    </location>
</feature>
<evidence type="ECO:0000256" key="2">
    <source>
        <dbReference type="SAM" id="SignalP"/>
    </source>
</evidence>
<feature type="compositionally biased region" description="Low complexity" evidence="1">
    <location>
        <begin position="55"/>
        <end position="79"/>
    </location>
</feature>
<sequence>MKYLGLSIGLIATALFAGACNGSESGQADADLSGAAQTGSKQAGSGQSGSGQAGSGQADSRKSASNQSGVSSSSKGSGKTRPQTREQPVDPQQSCSTDPIQWAIGIAATDETVQRAKAESGATSVRVLRPGLAVTQEFKYGRLNINVDDSNVITSVSCW</sequence>
<dbReference type="InterPro" id="IPR021719">
    <property type="entry name" value="Prot_inh_I78"/>
</dbReference>
<feature type="region of interest" description="Disordered" evidence="1">
    <location>
        <begin position="23"/>
        <end position="98"/>
    </location>
</feature>
<evidence type="ECO:0000313" key="3">
    <source>
        <dbReference type="EMBL" id="MEJ8572759.1"/>
    </source>
</evidence>
<gene>
    <name evidence="3" type="ORF">V3328_14805</name>
</gene>
<comment type="caution">
    <text evidence="3">The sequence shown here is derived from an EMBL/GenBank/DDBJ whole genome shotgun (WGS) entry which is preliminary data.</text>
</comment>
<keyword evidence="2" id="KW-0732">Signal</keyword>
<feature type="signal peptide" evidence="2">
    <location>
        <begin position="1"/>
        <end position="19"/>
    </location>
</feature>
<dbReference type="Pfam" id="PF11720">
    <property type="entry name" value="Inhibitor_I78"/>
    <property type="match status" value="1"/>
</dbReference>
<dbReference type="PROSITE" id="PS51257">
    <property type="entry name" value="PROKAR_LIPOPROTEIN"/>
    <property type="match status" value="1"/>
</dbReference>
<dbReference type="PANTHER" id="PTHR39600">
    <property type="entry name" value="PEPTIDASE INHIBITOR I78 FAMILY PROTEIN"/>
    <property type="match status" value="1"/>
</dbReference>
<dbReference type="AlphaFoldDB" id="A0AAW9RG92"/>
<feature type="chain" id="PRO_5043364922" evidence="2">
    <location>
        <begin position="20"/>
        <end position="159"/>
    </location>
</feature>
<keyword evidence="4" id="KW-1185">Reference proteome</keyword>
<proteinExistence type="predicted"/>
<dbReference type="RefSeq" id="WP_340330461.1">
    <property type="nucleotide sequence ID" value="NZ_JAZHOF010000006.1"/>
</dbReference>
<reference evidence="3 4" key="1">
    <citation type="submission" date="2024-02" db="EMBL/GenBank/DDBJ databases">
        <title>Genome analysis and characterization of Microbaculum marinisediminis sp. nov., isolated from marine sediment.</title>
        <authorList>
            <person name="Du Z.-J."/>
            <person name="Ye Y.-Q."/>
            <person name="Zhang Z.-R."/>
            <person name="Yuan S.-M."/>
            <person name="Zhang X.-Y."/>
        </authorList>
    </citation>
    <scope>NUCLEOTIDE SEQUENCE [LARGE SCALE GENOMIC DNA]</scope>
    <source>
        <strain evidence="3 4">SDUM1044001</strain>
    </source>
</reference>
<organism evidence="3 4">
    <name type="scientific">Microbaculum marinum</name>
    <dbReference type="NCBI Taxonomy" id="1764581"/>
    <lineage>
        <taxon>Bacteria</taxon>
        <taxon>Pseudomonadati</taxon>
        <taxon>Pseudomonadota</taxon>
        <taxon>Alphaproteobacteria</taxon>
        <taxon>Hyphomicrobiales</taxon>
        <taxon>Tepidamorphaceae</taxon>
        <taxon>Microbaculum</taxon>
    </lineage>
</organism>
<dbReference type="EMBL" id="JAZHOF010000006">
    <property type="protein sequence ID" value="MEJ8572759.1"/>
    <property type="molecule type" value="Genomic_DNA"/>
</dbReference>
<dbReference type="PANTHER" id="PTHR39600:SF1">
    <property type="entry name" value="PEPTIDASE INHIBITOR I78 FAMILY PROTEIN"/>
    <property type="match status" value="1"/>
</dbReference>
<name>A0AAW9RG92_9HYPH</name>
<evidence type="ECO:0000313" key="4">
    <source>
        <dbReference type="Proteomes" id="UP001378188"/>
    </source>
</evidence>
<accession>A0AAW9RG92</accession>
<protein>
    <submittedName>
        <fullName evidence="3">I78 family peptidase inhibitor</fullName>
    </submittedName>
</protein>